<proteinExistence type="predicted"/>
<name>A0A0F8YF21_9ZZZZ</name>
<gene>
    <name evidence="1" type="ORF">LCGC14_3101750</name>
</gene>
<sequence>MELPLRGIASVTNLFKGVSDDRVYCNIGGGVSGARDWNTYNYWHCYVEGLTMTNREFAKAKEDFKKACEVVEIQPTVRQASKWRRKKGKAWKHGGTEWQS</sequence>
<dbReference type="AlphaFoldDB" id="A0A0F8YF21"/>
<feature type="non-terminal residue" evidence="1">
    <location>
        <position position="100"/>
    </location>
</feature>
<dbReference type="EMBL" id="LAZR01066860">
    <property type="protein sequence ID" value="KKK52749.1"/>
    <property type="molecule type" value="Genomic_DNA"/>
</dbReference>
<reference evidence="1" key="1">
    <citation type="journal article" date="2015" name="Nature">
        <title>Complex archaea that bridge the gap between prokaryotes and eukaryotes.</title>
        <authorList>
            <person name="Spang A."/>
            <person name="Saw J.H."/>
            <person name="Jorgensen S.L."/>
            <person name="Zaremba-Niedzwiedzka K."/>
            <person name="Martijn J."/>
            <person name="Lind A.E."/>
            <person name="van Eijk R."/>
            <person name="Schleper C."/>
            <person name="Guy L."/>
            <person name="Ettema T.J."/>
        </authorList>
    </citation>
    <scope>NUCLEOTIDE SEQUENCE</scope>
</reference>
<protein>
    <submittedName>
        <fullName evidence="1">Uncharacterized protein</fullName>
    </submittedName>
</protein>
<comment type="caution">
    <text evidence="1">The sequence shown here is derived from an EMBL/GenBank/DDBJ whole genome shotgun (WGS) entry which is preliminary data.</text>
</comment>
<organism evidence="1">
    <name type="scientific">marine sediment metagenome</name>
    <dbReference type="NCBI Taxonomy" id="412755"/>
    <lineage>
        <taxon>unclassified sequences</taxon>
        <taxon>metagenomes</taxon>
        <taxon>ecological metagenomes</taxon>
    </lineage>
</organism>
<accession>A0A0F8YF21</accession>
<evidence type="ECO:0000313" key="1">
    <source>
        <dbReference type="EMBL" id="KKK52749.1"/>
    </source>
</evidence>